<dbReference type="InterPro" id="IPR004864">
    <property type="entry name" value="LEA_2"/>
</dbReference>
<dbReference type="InterPro" id="IPR044839">
    <property type="entry name" value="NDR1-like"/>
</dbReference>
<evidence type="ECO:0000259" key="6">
    <source>
        <dbReference type="Pfam" id="PF03168"/>
    </source>
</evidence>
<evidence type="ECO:0000256" key="2">
    <source>
        <dbReference type="ARBA" id="ARBA00022692"/>
    </source>
</evidence>
<keyword evidence="2 5" id="KW-0812">Transmembrane</keyword>
<evidence type="ECO:0000256" key="4">
    <source>
        <dbReference type="ARBA" id="ARBA00023136"/>
    </source>
</evidence>
<evidence type="ECO:0000313" key="7">
    <source>
        <dbReference type="EMBL" id="KAB1218294.1"/>
    </source>
</evidence>
<dbReference type="PANTHER" id="PTHR31234">
    <property type="entry name" value="LATE EMBRYOGENESIS ABUNDANT (LEA) HYDROXYPROLINE-RICH GLYCOPROTEIN FAMILY"/>
    <property type="match status" value="1"/>
</dbReference>
<keyword evidence="3 5" id="KW-1133">Transmembrane helix</keyword>
<dbReference type="OrthoDB" id="748092at2759"/>
<feature type="domain" description="Late embryogenesis abundant protein LEA-2 subgroup" evidence="6">
    <location>
        <begin position="87"/>
        <end position="186"/>
    </location>
</feature>
<protein>
    <recommendedName>
        <fullName evidence="6">Late embryogenesis abundant protein LEA-2 subgroup domain-containing protein</fullName>
    </recommendedName>
</protein>
<feature type="transmembrane region" description="Helical" evidence="5">
    <location>
        <begin position="27"/>
        <end position="52"/>
    </location>
</feature>
<sequence length="251" mass="28106">MDGPTQNSYCSCYQELWRECSFKRCCLFLLIFLLLVALAVGVAILLVIFLLKPEKPVFSFQTVSLDWYKLDAYSGSVLFVSSVLTLTLKAQNPNKIGLRYSPSRLSIYHEGLPIGVIRVPGFFQPAHSNNVSVQTRVLFPCVNVSEIVAGLSLQDGSRKDQIEMNILGDVRAQLWVFHIALLRIKVAVDCDTIVDYRELALKKEAYITTASFPTNSKLISMKCALALARGVAIYLIREDNQRTTEVPLLPN</sequence>
<dbReference type="Proteomes" id="UP000516437">
    <property type="component" value="Chromosome 3"/>
</dbReference>
<accession>A0A6A1VZ93</accession>
<evidence type="ECO:0000256" key="5">
    <source>
        <dbReference type="SAM" id="Phobius"/>
    </source>
</evidence>
<keyword evidence="4 5" id="KW-0472">Membrane</keyword>
<dbReference type="Pfam" id="PF03168">
    <property type="entry name" value="LEA_2"/>
    <property type="match status" value="1"/>
</dbReference>
<dbReference type="GO" id="GO:0098542">
    <property type="term" value="P:defense response to other organism"/>
    <property type="evidence" value="ECO:0007669"/>
    <property type="project" value="InterPro"/>
</dbReference>
<comment type="subcellular location">
    <subcellularLocation>
        <location evidence="1">Membrane</location>
        <topology evidence="1">Single-pass membrane protein</topology>
    </subcellularLocation>
</comment>
<name>A0A6A1VZ93_9ROSI</name>
<proteinExistence type="predicted"/>
<dbReference type="EMBL" id="RXIC02000021">
    <property type="protein sequence ID" value="KAB1218294.1"/>
    <property type="molecule type" value="Genomic_DNA"/>
</dbReference>
<organism evidence="7 8">
    <name type="scientific">Morella rubra</name>
    <name type="common">Chinese bayberry</name>
    <dbReference type="NCBI Taxonomy" id="262757"/>
    <lineage>
        <taxon>Eukaryota</taxon>
        <taxon>Viridiplantae</taxon>
        <taxon>Streptophyta</taxon>
        <taxon>Embryophyta</taxon>
        <taxon>Tracheophyta</taxon>
        <taxon>Spermatophyta</taxon>
        <taxon>Magnoliopsida</taxon>
        <taxon>eudicotyledons</taxon>
        <taxon>Gunneridae</taxon>
        <taxon>Pentapetalae</taxon>
        <taxon>rosids</taxon>
        <taxon>fabids</taxon>
        <taxon>Fagales</taxon>
        <taxon>Myricaceae</taxon>
        <taxon>Morella</taxon>
    </lineage>
</organism>
<dbReference type="PANTHER" id="PTHR31234:SF54">
    <property type="entry name" value="LATE EMBRYOGENESIS ABUNDANT PROTEIN LEA-2 SUBGROUP DOMAIN-CONTAINING PROTEIN"/>
    <property type="match status" value="1"/>
</dbReference>
<evidence type="ECO:0000313" key="8">
    <source>
        <dbReference type="Proteomes" id="UP000516437"/>
    </source>
</evidence>
<dbReference type="GO" id="GO:0005886">
    <property type="term" value="C:plasma membrane"/>
    <property type="evidence" value="ECO:0007669"/>
    <property type="project" value="TreeGrafter"/>
</dbReference>
<gene>
    <name evidence="7" type="ORF">CJ030_MR3G026174</name>
</gene>
<evidence type="ECO:0000256" key="1">
    <source>
        <dbReference type="ARBA" id="ARBA00004167"/>
    </source>
</evidence>
<reference evidence="7 8" key="1">
    <citation type="journal article" date="2019" name="Plant Biotechnol. J.">
        <title>The red bayberry genome and genetic basis of sex determination.</title>
        <authorList>
            <person name="Jia H.M."/>
            <person name="Jia H.J."/>
            <person name="Cai Q.L."/>
            <person name="Wang Y."/>
            <person name="Zhao H.B."/>
            <person name="Yang W.F."/>
            <person name="Wang G.Y."/>
            <person name="Li Y.H."/>
            <person name="Zhan D.L."/>
            <person name="Shen Y.T."/>
            <person name="Niu Q.F."/>
            <person name="Chang L."/>
            <person name="Qiu J."/>
            <person name="Zhao L."/>
            <person name="Xie H.B."/>
            <person name="Fu W.Y."/>
            <person name="Jin J."/>
            <person name="Li X.W."/>
            <person name="Jiao Y."/>
            <person name="Zhou C.C."/>
            <person name="Tu T."/>
            <person name="Chai C.Y."/>
            <person name="Gao J.L."/>
            <person name="Fan L.J."/>
            <person name="van de Weg E."/>
            <person name="Wang J.Y."/>
            <person name="Gao Z.S."/>
        </authorList>
    </citation>
    <scope>NUCLEOTIDE SEQUENCE [LARGE SCALE GENOMIC DNA]</scope>
    <source>
        <tissue evidence="7">Leaves</tissue>
    </source>
</reference>
<comment type="caution">
    <text evidence="7">The sequence shown here is derived from an EMBL/GenBank/DDBJ whole genome shotgun (WGS) entry which is preliminary data.</text>
</comment>
<keyword evidence="8" id="KW-1185">Reference proteome</keyword>
<evidence type="ECO:0000256" key="3">
    <source>
        <dbReference type="ARBA" id="ARBA00022989"/>
    </source>
</evidence>
<dbReference type="AlphaFoldDB" id="A0A6A1VZ93"/>